<dbReference type="OrthoDB" id="49661at2157"/>
<proteinExistence type="inferred from homology"/>
<dbReference type="GO" id="GO:0006096">
    <property type="term" value="P:glycolytic process"/>
    <property type="evidence" value="ECO:0007669"/>
    <property type="project" value="UniProtKB-UniPathway"/>
</dbReference>
<evidence type="ECO:0000313" key="8">
    <source>
        <dbReference type="EMBL" id="ALU11582.1"/>
    </source>
</evidence>
<gene>
    <name evidence="8" type="ORF">EYM_02770</name>
</gene>
<dbReference type="UniPathway" id="UPA00109">
    <property type="reaction ID" value="UER00181"/>
</dbReference>
<dbReference type="GO" id="GO:0004347">
    <property type="term" value="F:glucose-6-phosphate isomerase activity"/>
    <property type="evidence" value="ECO:0007669"/>
    <property type="project" value="UniProtKB-EC"/>
</dbReference>
<evidence type="ECO:0000256" key="5">
    <source>
        <dbReference type="ARBA" id="ARBA00023152"/>
    </source>
</evidence>
<organism evidence="8 9">
    <name type="scientific">Ignicoccus islandicus DSM 13165</name>
    <dbReference type="NCBI Taxonomy" id="940295"/>
    <lineage>
        <taxon>Archaea</taxon>
        <taxon>Thermoproteota</taxon>
        <taxon>Thermoprotei</taxon>
        <taxon>Desulfurococcales</taxon>
        <taxon>Desulfurococcaceae</taxon>
        <taxon>Ignicoccus</taxon>
    </lineage>
</organism>
<keyword evidence="8" id="KW-0413">Isomerase</keyword>
<dbReference type="GO" id="GO:0006094">
    <property type="term" value="P:gluconeogenesis"/>
    <property type="evidence" value="ECO:0007669"/>
    <property type="project" value="UniProtKB-KW"/>
</dbReference>
<name>A0A0U3E8B4_9CREN</name>
<dbReference type="STRING" id="940295.EYM_02770"/>
<keyword evidence="5" id="KW-0324">Glycolysis</keyword>
<dbReference type="InterPro" id="IPR011051">
    <property type="entry name" value="RmlC_Cupin_sf"/>
</dbReference>
<dbReference type="SUPFAM" id="SSF51182">
    <property type="entry name" value="RmlC-like cupins"/>
    <property type="match status" value="1"/>
</dbReference>
<sequence length="236" mass="26849">MAHVIHFRGHKLILHEDIAVTPLGVVKGKPRRIEELLPVMMKPSRSEGIAYWMYRKAIPAEIGGVRGDVTLVYPGELPSGELIKTHGHYHPESPWGERWPELYGILRGKALFVLQDLKGERVRLVEVEEGDLIMVPPGYGHVMVNVGEEELVTFNYVSELFSSEYGPYKERRGAAVYVVRKGEEIEVVPNPRYEVKEVLLCKPMGIHLKEPTISHSFKPHLTEWLKCEEVKVPLSL</sequence>
<evidence type="ECO:0000256" key="6">
    <source>
        <dbReference type="ARBA" id="ARBA00029321"/>
    </source>
</evidence>
<evidence type="ECO:0000259" key="7">
    <source>
        <dbReference type="Pfam" id="PF06560"/>
    </source>
</evidence>
<dbReference type="AlphaFoldDB" id="A0A0U3E8B4"/>
<dbReference type="CDD" id="cd02218">
    <property type="entry name" value="cupin_PGI"/>
    <property type="match status" value="1"/>
</dbReference>
<dbReference type="Proteomes" id="UP000060778">
    <property type="component" value="Chromosome"/>
</dbReference>
<feature type="domain" description="Glucose-6-phosphate isomerase prokaryote" evidence="7">
    <location>
        <begin position="64"/>
        <end position="185"/>
    </location>
</feature>
<evidence type="ECO:0000256" key="2">
    <source>
        <dbReference type="ARBA" id="ARBA00006542"/>
    </source>
</evidence>
<dbReference type="InterPro" id="IPR014710">
    <property type="entry name" value="RmlC-like_jellyroll"/>
</dbReference>
<keyword evidence="9" id="KW-1185">Reference proteome</keyword>
<comment type="pathway">
    <text evidence="1">Carbohydrate degradation; glycolysis; D-glyceraldehyde 3-phosphate and glycerone phosphate from D-glucose: step 2/4.</text>
</comment>
<reference evidence="8 9" key="1">
    <citation type="submission" date="2013-11" db="EMBL/GenBank/DDBJ databases">
        <title>Comparative genomics of Ignicoccus.</title>
        <authorList>
            <person name="Podar M."/>
        </authorList>
    </citation>
    <scope>NUCLEOTIDE SEQUENCE [LARGE SCALE GENOMIC DNA]</scope>
    <source>
        <strain evidence="8 9">DSM 13165</strain>
    </source>
</reference>
<comment type="catalytic activity">
    <reaction evidence="6">
        <text>alpha-D-glucose 6-phosphate = beta-D-fructose 6-phosphate</text>
        <dbReference type="Rhea" id="RHEA:11816"/>
        <dbReference type="ChEBI" id="CHEBI:57634"/>
        <dbReference type="ChEBI" id="CHEBI:58225"/>
        <dbReference type="EC" id="5.3.1.9"/>
    </reaction>
</comment>
<dbReference type="GeneID" id="30679948"/>
<keyword evidence="4" id="KW-0312">Gluconeogenesis</keyword>
<evidence type="ECO:0000256" key="3">
    <source>
        <dbReference type="ARBA" id="ARBA00011952"/>
    </source>
</evidence>
<dbReference type="KEGG" id="iis:EYM_02770"/>
<evidence type="ECO:0000313" key="9">
    <source>
        <dbReference type="Proteomes" id="UP000060778"/>
    </source>
</evidence>
<dbReference type="Pfam" id="PF06560">
    <property type="entry name" value="GPI"/>
    <property type="match status" value="1"/>
</dbReference>
<dbReference type="Gene3D" id="2.60.120.10">
    <property type="entry name" value="Jelly Rolls"/>
    <property type="match status" value="1"/>
</dbReference>
<dbReference type="EC" id="5.3.1.9" evidence="3"/>
<dbReference type="EMBL" id="CP006867">
    <property type="protein sequence ID" value="ALU11582.1"/>
    <property type="molecule type" value="Genomic_DNA"/>
</dbReference>
<evidence type="ECO:0000256" key="4">
    <source>
        <dbReference type="ARBA" id="ARBA00022432"/>
    </source>
</evidence>
<dbReference type="RefSeq" id="WP_075049552.1">
    <property type="nucleotide sequence ID" value="NZ_CP006867.1"/>
</dbReference>
<dbReference type="GO" id="GO:0005737">
    <property type="term" value="C:cytoplasm"/>
    <property type="evidence" value="ECO:0007669"/>
    <property type="project" value="InterPro"/>
</dbReference>
<evidence type="ECO:0000256" key="1">
    <source>
        <dbReference type="ARBA" id="ARBA00004926"/>
    </source>
</evidence>
<accession>A0A0U3E8B4</accession>
<comment type="similarity">
    <text evidence="2">Belongs to the archaeal-type GPI family.</text>
</comment>
<protein>
    <recommendedName>
        <fullName evidence="3">glucose-6-phosphate isomerase</fullName>
        <ecNumber evidence="3">5.3.1.9</ecNumber>
    </recommendedName>
</protein>
<dbReference type="InterPro" id="IPR010551">
    <property type="entry name" value="G6P_isomerase_prok"/>
</dbReference>